<evidence type="ECO:0000313" key="3">
    <source>
        <dbReference type="Proteomes" id="UP000253153"/>
    </source>
</evidence>
<feature type="region of interest" description="Disordered" evidence="1">
    <location>
        <begin position="405"/>
        <end position="468"/>
    </location>
</feature>
<feature type="compositionally biased region" description="Acidic residues" evidence="1">
    <location>
        <begin position="451"/>
        <end position="462"/>
    </location>
</feature>
<protein>
    <submittedName>
        <fullName evidence="2">Uncharacterized protein</fullName>
    </submittedName>
</protein>
<gene>
    <name evidence="2" type="ORF">FIESC28_02112</name>
</gene>
<organism evidence="2 3">
    <name type="scientific">Fusarium coffeatum</name>
    <dbReference type="NCBI Taxonomy" id="231269"/>
    <lineage>
        <taxon>Eukaryota</taxon>
        <taxon>Fungi</taxon>
        <taxon>Dikarya</taxon>
        <taxon>Ascomycota</taxon>
        <taxon>Pezizomycotina</taxon>
        <taxon>Sordariomycetes</taxon>
        <taxon>Hypocreomycetidae</taxon>
        <taxon>Hypocreales</taxon>
        <taxon>Nectriaceae</taxon>
        <taxon>Fusarium</taxon>
        <taxon>Fusarium incarnatum-equiseti species complex</taxon>
    </lineage>
</organism>
<sequence length="468" mass="50950">MAPKGDRNGSRGRSRNRKGTVWEDEFPEDDSHMQLLKKAAADAQRVAAEAQRAVAAQELAETRGSGNSGARRGNNSPAPSNASGRGDLPGRRDRGLSASRFGKGGQNSRSSSVNTVGKSGKGSWPGVKKGNPKSLTSTPLAMVPEGEIREYAIGSGVNLRHAVNTTFGGGHQDRFMVPTATGGAIAQINSAEDAFEVVKRVKESSGADSMTIEVQPWKKGQLSFAKRKATNTKVIKSTGRSEVKALARGVELLSTKPGSSCIECNDDHALRDCLFAPKGYVYGCTLCNSKGHPVDSCNQFKDMSIKDQADLLVYERGNMPMLETSKDQPRWDWYLREYLKKTGKDAVFPKALPWTMEFAKEVGKRNDFLELQSRWDKDKNPDDLPKDPAHGSPEEIAASIVAGHIYPDRPSDLPQASDGQFPANTARTGMDIALDEMLAQAVDRRAKDAEMDQEQPEDDADNDHDMIK</sequence>
<dbReference type="EMBL" id="QKXC01000043">
    <property type="protein sequence ID" value="RBR25204.1"/>
    <property type="molecule type" value="Genomic_DNA"/>
</dbReference>
<dbReference type="AlphaFoldDB" id="A0A366S7A6"/>
<accession>A0A366S7A6</accession>
<dbReference type="GeneID" id="41991558"/>
<dbReference type="OrthoDB" id="5099850at2759"/>
<feature type="region of interest" description="Disordered" evidence="1">
    <location>
        <begin position="373"/>
        <end position="392"/>
    </location>
</feature>
<name>A0A366S7A6_9HYPO</name>
<feature type="compositionally biased region" description="Polar residues" evidence="1">
    <location>
        <begin position="106"/>
        <end position="117"/>
    </location>
</feature>
<evidence type="ECO:0000313" key="2">
    <source>
        <dbReference type="EMBL" id="RBR25204.1"/>
    </source>
</evidence>
<keyword evidence="3" id="KW-1185">Reference proteome</keyword>
<feature type="region of interest" description="Disordered" evidence="1">
    <location>
        <begin position="1"/>
        <end position="141"/>
    </location>
</feature>
<dbReference type="RefSeq" id="XP_031019795.1">
    <property type="nucleotide sequence ID" value="XM_031156262.1"/>
</dbReference>
<evidence type="ECO:0000256" key="1">
    <source>
        <dbReference type="SAM" id="MobiDB-lite"/>
    </source>
</evidence>
<dbReference type="Proteomes" id="UP000253153">
    <property type="component" value="Unassembled WGS sequence"/>
</dbReference>
<feature type="compositionally biased region" description="Low complexity" evidence="1">
    <location>
        <begin position="36"/>
        <end position="76"/>
    </location>
</feature>
<reference evidence="2 3" key="1">
    <citation type="submission" date="2018-06" db="EMBL/GenBank/DDBJ databases">
        <title>Fusarium incarnatum-equiseti species complex species 28.</title>
        <authorList>
            <person name="Gardiner D.M."/>
        </authorList>
    </citation>
    <scope>NUCLEOTIDE SEQUENCE [LARGE SCALE GENOMIC DNA]</scope>
    <source>
        <strain evidence="2 3">FIESC_28</strain>
    </source>
</reference>
<comment type="caution">
    <text evidence="2">The sequence shown here is derived from an EMBL/GenBank/DDBJ whole genome shotgun (WGS) entry which is preliminary data.</text>
</comment>
<proteinExistence type="predicted"/>